<dbReference type="OrthoDB" id="1433240at2"/>
<keyword evidence="3" id="KW-1185">Reference proteome</keyword>
<evidence type="ECO:0000313" key="2">
    <source>
        <dbReference type="EMBL" id="RWU08233.1"/>
    </source>
</evidence>
<dbReference type="AlphaFoldDB" id="A0A443YW85"/>
<evidence type="ECO:0000313" key="3">
    <source>
        <dbReference type="Proteomes" id="UP000284120"/>
    </source>
</evidence>
<evidence type="ECO:0000256" key="1">
    <source>
        <dbReference type="SAM" id="SignalP"/>
    </source>
</evidence>
<name>A0A443YW85_9SPHI</name>
<dbReference type="Proteomes" id="UP000284120">
    <property type="component" value="Unassembled WGS sequence"/>
</dbReference>
<reference evidence="2 3" key="1">
    <citation type="submission" date="2018-06" db="EMBL/GenBank/DDBJ databases">
        <title>Pedobacter endophyticus sp. nov., an endophytic bacterium isolated from a leaf of Triticum aestivum.</title>
        <authorList>
            <person name="Zhang L."/>
        </authorList>
    </citation>
    <scope>NUCLEOTIDE SEQUENCE [LARGE SCALE GENOMIC DNA]</scope>
    <source>
        <strain evidence="2 3">CM134L-2</strain>
    </source>
</reference>
<accession>A0A443YW85</accession>
<organism evidence="2 3">
    <name type="scientific">Pedobacter chitinilyticus</name>
    <dbReference type="NCBI Taxonomy" id="2233776"/>
    <lineage>
        <taxon>Bacteria</taxon>
        <taxon>Pseudomonadati</taxon>
        <taxon>Bacteroidota</taxon>
        <taxon>Sphingobacteriia</taxon>
        <taxon>Sphingobacteriales</taxon>
        <taxon>Sphingobacteriaceae</taxon>
        <taxon>Pedobacter</taxon>
    </lineage>
</organism>
<protein>
    <submittedName>
        <fullName evidence="2">Uncharacterized protein</fullName>
    </submittedName>
</protein>
<feature type="chain" id="PRO_5019216225" evidence="1">
    <location>
        <begin position="22"/>
        <end position="118"/>
    </location>
</feature>
<dbReference type="PROSITE" id="PS51257">
    <property type="entry name" value="PROKAR_LIPOPROTEIN"/>
    <property type="match status" value="1"/>
</dbReference>
<sequence length="118" mass="13377">MKRLFLQLVAVVLLLSCLSCSKDIVENKKTLDKLYEVYKNGQISICKYNGQTVYSAMQNVYDSPEVIYDKNGNPIGNCNYAWGQVDAMCKEVTNCKIIYMVKDNIWGQSATNVFKLGK</sequence>
<feature type="signal peptide" evidence="1">
    <location>
        <begin position="1"/>
        <end position="21"/>
    </location>
</feature>
<keyword evidence="1" id="KW-0732">Signal</keyword>
<proteinExistence type="predicted"/>
<dbReference type="RefSeq" id="WP_113646757.1">
    <property type="nucleotide sequence ID" value="NZ_QMHN01000002.1"/>
</dbReference>
<comment type="caution">
    <text evidence="2">The sequence shown here is derived from an EMBL/GenBank/DDBJ whole genome shotgun (WGS) entry which is preliminary data.</text>
</comment>
<gene>
    <name evidence="2" type="ORF">DPV69_07595</name>
</gene>
<dbReference type="EMBL" id="SAYW01000002">
    <property type="protein sequence ID" value="RWU08233.1"/>
    <property type="molecule type" value="Genomic_DNA"/>
</dbReference>